<dbReference type="InterPro" id="IPR002781">
    <property type="entry name" value="TM_pro_TauE-like"/>
</dbReference>
<keyword evidence="3" id="KW-0813">Transport</keyword>
<feature type="transmembrane region" description="Helical" evidence="8">
    <location>
        <begin position="103"/>
        <end position="122"/>
    </location>
</feature>
<dbReference type="AlphaFoldDB" id="A0A6L8LVU1"/>
<feature type="transmembrane region" description="Helical" evidence="8">
    <location>
        <begin position="32"/>
        <end position="56"/>
    </location>
</feature>
<keyword evidence="6 8" id="KW-1133">Transmembrane helix</keyword>
<dbReference type="Pfam" id="PF01925">
    <property type="entry name" value="TauE"/>
    <property type="match status" value="1"/>
</dbReference>
<feature type="transmembrane region" description="Helical" evidence="8">
    <location>
        <begin position="195"/>
        <end position="214"/>
    </location>
</feature>
<evidence type="ECO:0000256" key="2">
    <source>
        <dbReference type="ARBA" id="ARBA00009142"/>
    </source>
</evidence>
<evidence type="ECO:0000256" key="8">
    <source>
        <dbReference type="RuleBase" id="RU363041"/>
    </source>
</evidence>
<feature type="transmembrane region" description="Helical" evidence="8">
    <location>
        <begin position="226"/>
        <end position="244"/>
    </location>
</feature>
<evidence type="ECO:0000256" key="3">
    <source>
        <dbReference type="ARBA" id="ARBA00022448"/>
    </source>
</evidence>
<comment type="similarity">
    <text evidence="2 8">Belongs to the 4-toluene sulfonate uptake permease (TSUP) (TC 2.A.102) family.</text>
</comment>
<dbReference type="EMBL" id="WWEU01000002">
    <property type="protein sequence ID" value="MYM58780.1"/>
    <property type="molecule type" value="Genomic_DNA"/>
</dbReference>
<keyword evidence="5 8" id="KW-0812">Transmembrane</keyword>
<dbReference type="RefSeq" id="WP_160927987.1">
    <property type="nucleotide sequence ID" value="NZ_WWEU01000002.1"/>
</dbReference>
<feature type="transmembrane region" description="Helical" evidence="8">
    <location>
        <begin position="76"/>
        <end position="96"/>
    </location>
</feature>
<feature type="transmembrane region" description="Helical" evidence="8">
    <location>
        <begin position="168"/>
        <end position="189"/>
    </location>
</feature>
<evidence type="ECO:0000256" key="6">
    <source>
        <dbReference type="ARBA" id="ARBA00022989"/>
    </source>
</evidence>
<proteinExistence type="inferred from homology"/>
<evidence type="ECO:0000256" key="5">
    <source>
        <dbReference type="ARBA" id="ARBA00022692"/>
    </source>
</evidence>
<dbReference type="PANTHER" id="PTHR30269">
    <property type="entry name" value="TRANSMEMBRANE PROTEIN YFCA"/>
    <property type="match status" value="1"/>
</dbReference>
<organism evidence="9 10">
    <name type="scientific">Vibrio tetraodonis subsp. pristinus</name>
    <dbReference type="NCBI Taxonomy" id="2695891"/>
    <lineage>
        <taxon>Bacteria</taxon>
        <taxon>Pseudomonadati</taxon>
        <taxon>Pseudomonadota</taxon>
        <taxon>Gammaproteobacteria</taxon>
        <taxon>Vibrionales</taxon>
        <taxon>Vibrionaceae</taxon>
        <taxon>Vibrio</taxon>
    </lineage>
</organism>
<comment type="caution">
    <text evidence="9">The sequence shown here is derived from an EMBL/GenBank/DDBJ whole genome shotgun (WGS) entry which is preliminary data.</text>
</comment>
<dbReference type="GO" id="GO:0005886">
    <property type="term" value="C:plasma membrane"/>
    <property type="evidence" value="ECO:0007669"/>
    <property type="project" value="UniProtKB-SubCell"/>
</dbReference>
<gene>
    <name evidence="9" type="ORF">GTG28_06055</name>
</gene>
<reference evidence="9 10" key="1">
    <citation type="submission" date="2020-01" db="EMBL/GenBank/DDBJ databases">
        <title>Draft Genome Sequence of Vibrio sp. strain OCN044, Isolated from a Healthy Coral at Palmyra Atoll.</title>
        <authorList>
            <person name="Videau P."/>
            <person name="Loughran R."/>
            <person name="Esquivel A."/>
            <person name="Deadmond M."/>
            <person name="Paddock B.E."/>
            <person name="Saw J.H."/>
            <person name="Ushijima B."/>
        </authorList>
    </citation>
    <scope>NUCLEOTIDE SEQUENCE [LARGE SCALE GENOMIC DNA]</scope>
    <source>
        <strain evidence="9 10">OCN044</strain>
    </source>
</reference>
<feature type="transmembrane region" description="Helical" evidence="8">
    <location>
        <begin position="6"/>
        <end position="25"/>
    </location>
</feature>
<name>A0A6L8LVU1_9VIBR</name>
<dbReference type="InterPro" id="IPR052017">
    <property type="entry name" value="TSUP"/>
</dbReference>
<evidence type="ECO:0000313" key="9">
    <source>
        <dbReference type="EMBL" id="MYM58780.1"/>
    </source>
</evidence>
<keyword evidence="10" id="KW-1185">Reference proteome</keyword>
<keyword evidence="7 8" id="KW-0472">Membrane</keyword>
<evidence type="ECO:0000256" key="7">
    <source>
        <dbReference type="ARBA" id="ARBA00023136"/>
    </source>
</evidence>
<evidence type="ECO:0000256" key="4">
    <source>
        <dbReference type="ARBA" id="ARBA00022475"/>
    </source>
</evidence>
<comment type="subcellular location">
    <subcellularLocation>
        <location evidence="1 8">Cell membrane</location>
        <topology evidence="1 8">Multi-pass membrane protein</topology>
    </subcellularLocation>
</comment>
<evidence type="ECO:0000313" key="10">
    <source>
        <dbReference type="Proteomes" id="UP000478571"/>
    </source>
</evidence>
<accession>A0A6L8LVU1</accession>
<keyword evidence="4 8" id="KW-1003">Cell membrane</keyword>
<feature type="transmembrane region" description="Helical" evidence="8">
    <location>
        <begin position="134"/>
        <end position="156"/>
    </location>
</feature>
<evidence type="ECO:0000256" key="1">
    <source>
        <dbReference type="ARBA" id="ARBA00004651"/>
    </source>
</evidence>
<sequence length="249" mass="26751">MDYSIHTNILIMLVFFVAGTIKGVVGLGLPPIVLGLLTAIVGIHPAMAMVALPAFITNFYQAISGNNAKVLSKQHWIFFLSATLFVGVGCWIALLINHQSMSVLLGMLLTIYAIAGLANFQFEIQQRWQGFFGAMMGSCNGVFTGLTGSSAVPGVFYLQSSGLSKEQLVQAMGILFTFSSAGLSIGLYLQDKLTITSGALSLVALIPAVSGMYIGAKVRKRLSIQVFQKVFFLSLLLLGLFIVFKNIVL</sequence>
<protein>
    <recommendedName>
        <fullName evidence="8">Probable membrane transporter protein</fullName>
    </recommendedName>
</protein>
<dbReference type="Proteomes" id="UP000478571">
    <property type="component" value="Unassembled WGS sequence"/>
</dbReference>
<dbReference type="PANTHER" id="PTHR30269:SF32">
    <property type="entry name" value="MEMBRANE TRANSPORTER PROTEIN-RELATED"/>
    <property type="match status" value="1"/>
</dbReference>